<dbReference type="InterPro" id="IPR015943">
    <property type="entry name" value="WD40/YVTN_repeat-like_dom_sf"/>
</dbReference>
<gene>
    <name evidence="5" type="ORF">LELG_03630</name>
</gene>
<feature type="compositionally biased region" description="Polar residues" evidence="4">
    <location>
        <begin position="44"/>
        <end position="57"/>
    </location>
</feature>
<evidence type="ECO:0000313" key="5">
    <source>
        <dbReference type="EMBL" id="EDK45451.1"/>
    </source>
</evidence>
<dbReference type="PROSITE" id="PS50082">
    <property type="entry name" value="WD_REPEATS_2"/>
    <property type="match status" value="3"/>
</dbReference>
<keyword evidence="6" id="KW-1185">Reference proteome</keyword>
<evidence type="ECO:0000256" key="2">
    <source>
        <dbReference type="ARBA" id="ARBA00022737"/>
    </source>
</evidence>
<sequence length="994" mass="111396">MSGDSPQHKKPSFFTKLRSKKARSRAPSVNQSLASASATPTASIKSPNLNRLQKLQTRSSGRSRRELSEERRLVGDNDSFLYNDDSDLSDAEFDSDSSLRGSLYRSATAQSNRKSRPRAGTFDHHPSNEKVFFPEAEKHILNSDMLTLNLQDDQEPPWAGMTYESFLTPKYMKLYKRNKQSPKVIDNLFLAQELNVGNSTGEESQESDKEIENGAYEEDSSGFEQASDIGMSKEIFVMKFSRDGKYLAAAGRDAVIRIWKVIASPLGRLEYKQHEREAGSPERSSRRDYVYDSAPVFHRTPIELRGHKRSILTLAWSKNNFLISGSMDKTAKLWHVDRPNCLQTFKHEDFVTAVEFHPLDDRFFVSGSLDNEVRLWSVLENSVSYWRNLGKDVLITAANFTPDGLYCIAGGFNGSLFILETKGLHVVNRVEIRERSIVHPFHEKSGNKITGIEVFENTAYQPSSKSSTSSTSSAKDKLDPALDKWTVLITTNDSRVRIISTQKKKLITRFRGLVNNSSSIAANIRDDHKYVISGSEDHYCYIWENNNSIINNKLRQSMKEFVLDGKQHINEFHHKHEKYTKLLQTHKIFNKLFDSEDDSQYDFVANENNSYSSFHAHHSKCNVAIIAPQITKTLLALSDDLIYDLKKRGEACRMDPSKCYCSTSSKEHRHDDLIVSGSGSNAAAAGDGDIIVTTDQYGLIRVFRQDCAASYRKQFIEFYKKCQSHGPQIDNTNPLSPSNTIRSNTRSIRRGLGGYNGDRQSPIRSETRNIKNRLSSCIIPSSSSNNVAINSNGIGNGLVGATNYHGIGGMGSPHSSTFDSMTSDSTLANTSNYTYGSSKASNIFDHPIINVHVEDDTEMEHEHLPSLSLQQQEQEQEQQQQQKQHYQKGNGLYANGGNPSEATLNVIPNEHARRVDSRQETFPRMLLQSQQSVPTIQRPIPPIHVNGNVVLPGLPGPLAQSTLKDQSNVPVAPIVPDNNGSHSKLADVPIQPSH</sequence>
<feature type="region of interest" description="Disordered" evidence="4">
    <location>
        <begin position="857"/>
        <end position="904"/>
    </location>
</feature>
<keyword evidence="2" id="KW-0677">Repeat</keyword>
<reference evidence="5 6" key="1">
    <citation type="journal article" date="2009" name="Nature">
        <title>Evolution of pathogenicity and sexual reproduction in eight Candida genomes.</title>
        <authorList>
            <person name="Butler G."/>
            <person name="Rasmussen M.D."/>
            <person name="Lin M.F."/>
            <person name="Santos M.A."/>
            <person name="Sakthikumar S."/>
            <person name="Munro C.A."/>
            <person name="Rheinbay E."/>
            <person name="Grabherr M."/>
            <person name="Forche A."/>
            <person name="Reedy J.L."/>
            <person name="Agrafioti I."/>
            <person name="Arnaud M.B."/>
            <person name="Bates S."/>
            <person name="Brown A.J."/>
            <person name="Brunke S."/>
            <person name="Costanzo M.C."/>
            <person name="Fitzpatrick D.A."/>
            <person name="de Groot P.W."/>
            <person name="Harris D."/>
            <person name="Hoyer L.L."/>
            <person name="Hube B."/>
            <person name="Klis F.M."/>
            <person name="Kodira C."/>
            <person name="Lennard N."/>
            <person name="Logue M.E."/>
            <person name="Martin R."/>
            <person name="Neiman A.M."/>
            <person name="Nikolaou E."/>
            <person name="Quail M.A."/>
            <person name="Quinn J."/>
            <person name="Santos M.C."/>
            <person name="Schmitzberger F.F."/>
            <person name="Sherlock G."/>
            <person name="Shah P."/>
            <person name="Silverstein K.A."/>
            <person name="Skrzypek M.S."/>
            <person name="Soll D."/>
            <person name="Staggs R."/>
            <person name="Stansfield I."/>
            <person name="Stumpf M.P."/>
            <person name="Sudbery P.E."/>
            <person name="Srikantha T."/>
            <person name="Zeng Q."/>
            <person name="Berman J."/>
            <person name="Berriman M."/>
            <person name="Heitman J."/>
            <person name="Gow N.A."/>
            <person name="Lorenz M.C."/>
            <person name="Birren B.W."/>
            <person name="Kellis M."/>
            <person name="Cuomo C.A."/>
        </authorList>
    </citation>
    <scope>NUCLEOTIDE SEQUENCE [LARGE SCALE GENOMIC DNA]</scope>
    <source>
        <strain evidence="6">ATCC 11503 / BCRC 21390 / CBS 2605 / JCM 1781 / NBRC 1676 / NRRL YB-4239</strain>
    </source>
</reference>
<evidence type="ECO:0000256" key="1">
    <source>
        <dbReference type="ARBA" id="ARBA00022574"/>
    </source>
</evidence>
<feature type="region of interest" description="Disordered" evidence="4">
    <location>
        <begin position="104"/>
        <end position="129"/>
    </location>
</feature>
<evidence type="ECO:0000256" key="3">
    <source>
        <dbReference type="PROSITE-ProRule" id="PRU00221"/>
    </source>
</evidence>
<dbReference type="EMBL" id="CH981527">
    <property type="protein sequence ID" value="EDK45451.1"/>
    <property type="molecule type" value="Genomic_DNA"/>
</dbReference>
<proteinExistence type="predicted"/>
<dbReference type="Proteomes" id="UP000001996">
    <property type="component" value="Unassembled WGS sequence"/>
</dbReference>
<evidence type="ECO:0000313" key="6">
    <source>
        <dbReference type="Proteomes" id="UP000001996"/>
    </source>
</evidence>
<feature type="repeat" description="WD" evidence="3">
    <location>
        <begin position="304"/>
        <end position="344"/>
    </location>
</feature>
<dbReference type="Gene3D" id="2.130.10.10">
    <property type="entry name" value="YVTN repeat-like/Quinoprotein amine dehydrogenase"/>
    <property type="match status" value="1"/>
</dbReference>
<dbReference type="PANTHER" id="PTHR14221:SF0">
    <property type="entry name" value="WD REPEAT-CONTAINING PROTEIN 44"/>
    <property type="match status" value="1"/>
</dbReference>
<dbReference type="AlphaFoldDB" id="A5E1Z3"/>
<dbReference type="InterPro" id="IPR001680">
    <property type="entry name" value="WD40_rpt"/>
</dbReference>
<dbReference type="VEuPathDB" id="FungiDB:LELG_03630"/>
<dbReference type="InterPro" id="IPR020472">
    <property type="entry name" value="WD40_PAC1"/>
</dbReference>
<feature type="compositionally biased region" description="Low complexity" evidence="4">
    <location>
        <begin position="32"/>
        <end position="43"/>
    </location>
</feature>
<feature type="repeat" description="WD" evidence="3">
    <location>
        <begin position="228"/>
        <end position="261"/>
    </location>
</feature>
<name>A5E1Z3_LODEL</name>
<feature type="compositionally biased region" description="Low complexity" evidence="4">
    <location>
        <begin position="870"/>
        <end position="884"/>
    </location>
</feature>
<dbReference type="HOGENOM" id="CLU_011299_0_0_1"/>
<dbReference type="eggNOG" id="KOG0283">
    <property type="taxonomic scope" value="Eukaryota"/>
</dbReference>
<dbReference type="InterPro" id="IPR036322">
    <property type="entry name" value="WD40_repeat_dom_sf"/>
</dbReference>
<accession>A5E1Z3</accession>
<evidence type="ECO:0000256" key="4">
    <source>
        <dbReference type="SAM" id="MobiDB-lite"/>
    </source>
</evidence>
<dbReference type="OrthoDB" id="1932312at2759"/>
<dbReference type="SMART" id="SM00320">
    <property type="entry name" value="WD40"/>
    <property type="match status" value="5"/>
</dbReference>
<dbReference type="InParanoid" id="A5E1Z3"/>
<organism evidence="5 6">
    <name type="scientific">Lodderomyces elongisporus (strain ATCC 11503 / CBS 2605 / JCM 1781 / NBRC 1676 / NRRL YB-4239)</name>
    <name type="common">Yeast</name>
    <name type="synonym">Saccharomyces elongisporus</name>
    <dbReference type="NCBI Taxonomy" id="379508"/>
    <lineage>
        <taxon>Eukaryota</taxon>
        <taxon>Fungi</taxon>
        <taxon>Dikarya</taxon>
        <taxon>Ascomycota</taxon>
        <taxon>Saccharomycotina</taxon>
        <taxon>Pichiomycetes</taxon>
        <taxon>Debaryomycetaceae</taxon>
        <taxon>Candida/Lodderomyces clade</taxon>
        <taxon>Lodderomyces</taxon>
    </lineage>
</organism>
<dbReference type="PANTHER" id="PTHR14221">
    <property type="entry name" value="WD REPEAT DOMAIN 44"/>
    <property type="match status" value="1"/>
</dbReference>
<dbReference type="InterPro" id="IPR040324">
    <property type="entry name" value="WDR44/Dgr2"/>
</dbReference>
<dbReference type="PRINTS" id="PR00320">
    <property type="entry name" value="GPROTEINBRPT"/>
</dbReference>
<dbReference type="Pfam" id="PF00400">
    <property type="entry name" value="WD40"/>
    <property type="match status" value="4"/>
</dbReference>
<dbReference type="SUPFAM" id="SSF50978">
    <property type="entry name" value="WD40 repeat-like"/>
    <property type="match status" value="1"/>
</dbReference>
<feature type="region of interest" description="Disordered" evidence="4">
    <location>
        <begin position="1"/>
        <end position="71"/>
    </location>
</feature>
<dbReference type="PROSITE" id="PS50294">
    <property type="entry name" value="WD_REPEATS_REGION"/>
    <property type="match status" value="3"/>
</dbReference>
<feature type="region of interest" description="Disordered" evidence="4">
    <location>
        <begin position="973"/>
        <end position="994"/>
    </location>
</feature>
<protein>
    <recommendedName>
        <fullName evidence="7">WD40 repeat-like protein</fullName>
    </recommendedName>
</protein>
<keyword evidence="1 3" id="KW-0853">WD repeat</keyword>
<feature type="region of interest" description="Disordered" evidence="4">
    <location>
        <begin position="196"/>
        <end position="223"/>
    </location>
</feature>
<dbReference type="STRING" id="379508.A5E1Z3"/>
<feature type="repeat" description="WD" evidence="3">
    <location>
        <begin position="344"/>
        <end position="378"/>
    </location>
</feature>
<evidence type="ECO:0008006" key="7">
    <source>
        <dbReference type="Google" id="ProtNLM"/>
    </source>
</evidence>
<dbReference type="FunCoup" id="A5E1Z3">
    <property type="interactions" value="52"/>
</dbReference>